<dbReference type="CDD" id="cd12087">
    <property type="entry name" value="TM_EGFR-like"/>
    <property type="match status" value="1"/>
</dbReference>
<keyword evidence="1" id="KW-0472">Membrane</keyword>
<evidence type="ECO:0000313" key="3">
    <source>
        <dbReference type="Proteomes" id="UP000077134"/>
    </source>
</evidence>
<dbReference type="OrthoDB" id="196355at2"/>
<keyword evidence="3" id="KW-1185">Reference proteome</keyword>
<keyword evidence="1" id="KW-0812">Transmembrane</keyword>
<organism evidence="2 3">
    <name type="scientific">Paenibacillus crassostreae</name>
    <dbReference type="NCBI Taxonomy" id="1763538"/>
    <lineage>
        <taxon>Bacteria</taxon>
        <taxon>Bacillati</taxon>
        <taxon>Bacillota</taxon>
        <taxon>Bacilli</taxon>
        <taxon>Bacillales</taxon>
        <taxon>Paenibacillaceae</taxon>
        <taxon>Paenibacillus</taxon>
    </lineage>
</organism>
<protein>
    <recommendedName>
        <fullName evidence="4">Membrane-anchored protein</fullName>
    </recommendedName>
</protein>
<feature type="transmembrane region" description="Helical" evidence="1">
    <location>
        <begin position="271"/>
        <end position="298"/>
    </location>
</feature>
<dbReference type="AlphaFoldDB" id="A0A167B5S7"/>
<name>A0A167B5S7_9BACL</name>
<dbReference type="EMBL" id="LSFN01000036">
    <property type="protein sequence ID" value="OAB71766.1"/>
    <property type="molecule type" value="Genomic_DNA"/>
</dbReference>
<accession>A0A167B5S7</accession>
<sequence>MVTHRSRRVRKEQKGFNLMVAFILVLCAMMSFTEVVSATSAESTEITESTELNWVEGSGQEVGLGSIATLKLQTGLVFLDKDNTLAHELSYGGVPSYKEIGSVYPMDENETWAVFFDYDEVGHIDDAEKNDIDADALLKSYKEGTEAANKETTEDNHLFVDGWDVPPTYDDNLHNLKWSLLAHDINNQPLINYNVRILTREGYISAILVTDPEHMDEDRKSFENLVLSNFSVNTGEGYTDFDESTDKLAEMGLTGLIVGGAGVVVAKKVGLIAMLVVLLKKFGIIIVVAIGGLFRYLFKKRKNKETMLTPDRDIDAPIDSDNRL</sequence>
<gene>
    <name evidence="2" type="ORF">PNBC_17285</name>
</gene>
<dbReference type="Proteomes" id="UP000077134">
    <property type="component" value="Unassembled WGS sequence"/>
</dbReference>
<dbReference type="Pfam" id="PF09935">
    <property type="entry name" value="DUF2167"/>
    <property type="match status" value="1"/>
</dbReference>
<dbReference type="STRING" id="1763538.LPB68_13605"/>
<reference evidence="2 3" key="1">
    <citation type="submission" date="2016-02" db="EMBL/GenBank/DDBJ databases">
        <title>Paenibacillus sp. LPB0068, isolated from Crassostrea gigas.</title>
        <authorList>
            <person name="Shin S.-K."/>
            <person name="Yi H."/>
        </authorList>
    </citation>
    <scope>NUCLEOTIDE SEQUENCE [LARGE SCALE GENOMIC DNA]</scope>
    <source>
        <strain evidence="2 3">LPB0068</strain>
    </source>
</reference>
<dbReference type="RefSeq" id="WP_099458714.1">
    <property type="nucleotide sequence ID" value="NZ_CP017770.1"/>
</dbReference>
<keyword evidence="1" id="KW-1133">Transmembrane helix</keyword>
<evidence type="ECO:0000256" key="1">
    <source>
        <dbReference type="SAM" id="Phobius"/>
    </source>
</evidence>
<evidence type="ECO:0008006" key="4">
    <source>
        <dbReference type="Google" id="ProtNLM"/>
    </source>
</evidence>
<proteinExistence type="predicted"/>
<evidence type="ECO:0000313" key="2">
    <source>
        <dbReference type="EMBL" id="OAB71766.1"/>
    </source>
</evidence>
<comment type="caution">
    <text evidence="2">The sequence shown here is derived from an EMBL/GenBank/DDBJ whole genome shotgun (WGS) entry which is preliminary data.</text>
</comment>
<dbReference type="InterPro" id="IPR018682">
    <property type="entry name" value="DUF2167_membr"/>
</dbReference>